<name>A0A0F9WV37_9MICR</name>
<dbReference type="OMA" id="YKENYRD"/>
<evidence type="ECO:0000313" key="3">
    <source>
        <dbReference type="Proteomes" id="UP000034350"/>
    </source>
</evidence>
<dbReference type="GeneID" id="36319384"/>
<evidence type="ECO:0000259" key="1">
    <source>
        <dbReference type="Pfam" id="PF00524"/>
    </source>
</evidence>
<accession>A0A0F9WV37</accession>
<keyword evidence="3" id="KW-1185">Reference proteome</keyword>
<reference evidence="2 3" key="1">
    <citation type="journal article" date="2015" name="Environ. Microbiol.">
        <title>Genome analyses suggest the presence of polyploidy and recent human-driven expansions in eight global populations of the honeybee pathogen Nosema ceranae.</title>
        <authorList>
            <person name="Pelin A."/>
            <person name="Selman M."/>
            <person name="Aris-Brosou S."/>
            <person name="Farinelli L."/>
            <person name="Corradi N."/>
        </authorList>
    </citation>
    <scope>NUCLEOTIDE SEQUENCE [LARGE SCALE GENOMIC DNA]</scope>
    <source>
        <strain evidence="2 3">PA08 1199</strain>
    </source>
</reference>
<protein>
    <recommendedName>
        <fullName evidence="1">DNA helicase E1 N-terminal Papillomavirus domain-containing protein</fullName>
    </recommendedName>
</protein>
<evidence type="ECO:0000313" key="2">
    <source>
        <dbReference type="EMBL" id="KKO76598.1"/>
    </source>
</evidence>
<dbReference type="GO" id="GO:0016817">
    <property type="term" value="F:hydrolase activity, acting on acid anhydrides"/>
    <property type="evidence" value="ECO:0007669"/>
    <property type="project" value="InterPro"/>
</dbReference>
<dbReference type="VEuPathDB" id="MicrosporidiaDB:NCER_100954"/>
<sequence>MPLKKINYSKEDAINLYLENYRHKILNELKIQEVQKRIKNKINNVKEKNNIDLIFYKKHLVGFNINKMSDLLSTECTNIIEKSSNKNIEKSVTSKCDTNKHVQCNLDINKKSKLNKYLDLEAECSSNESENSDEDAKSDISIIDNQEIYIEENKLFYEQKEKEDNKILKKLKLKYGKKKKLNLENITISIDDSEEKEEKFSEIDLDVEGVKFIKKDYEFVKEENNEVYKTELEFSNLDTLTKNNSE</sequence>
<dbReference type="AlphaFoldDB" id="A0A0F9WV37"/>
<proteinExistence type="predicted"/>
<dbReference type="Proteomes" id="UP000034350">
    <property type="component" value="Unassembled WGS sequence"/>
</dbReference>
<dbReference type="InterPro" id="IPR014000">
    <property type="entry name" value="PPV_DNA_helicase_E1_N"/>
</dbReference>
<dbReference type="EMBL" id="JPQZ01000002">
    <property type="protein sequence ID" value="KKO76598.1"/>
    <property type="molecule type" value="Genomic_DNA"/>
</dbReference>
<dbReference type="Pfam" id="PF00524">
    <property type="entry name" value="PPV_E1_N"/>
    <property type="match status" value="1"/>
</dbReference>
<dbReference type="VEuPathDB" id="MicrosporidiaDB:AAJ76_2000168093"/>
<dbReference type="VEuPathDB" id="MicrosporidiaDB:G9O61_00g001150"/>
<gene>
    <name evidence="2" type="ORF">AAJ76_2000168093</name>
</gene>
<organism evidence="2 3">
    <name type="scientific">Vairimorpha ceranae</name>
    <dbReference type="NCBI Taxonomy" id="40302"/>
    <lineage>
        <taxon>Eukaryota</taxon>
        <taxon>Fungi</taxon>
        <taxon>Fungi incertae sedis</taxon>
        <taxon>Microsporidia</taxon>
        <taxon>Nosematidae</taxon>
        <taxon>Vairimorpha</taxon>
    </lineage>
</organism>
<dbReference type="RefSeq" id="XP_024332340.1">
    <property type="nucleotide sequence ID" value="XM_024474462.1"/>
</dbReference>
<feature type="domain" description="DNA helicase E1 N-terminal Papillomavirus" evidence="1">
    <location>
        <begin position="111"/>
        <end position="177"/>
    </location>
</feature>
<comment type="caution">
    <text evidence="2">The sequence shown here is derived from an EMBL/GenBank/DDBJ whole genome shotgun (WGS) entry which is preliminary data.</text>
</comment>